<dbReference type="EMBL" id="FQXN01000001">
    <property type="protein sequence ID" value="SHH21590.1"/>
    <property type="molecule type" value="Genomic_DNA"/>
</dbReference>
<name>A0A1M5R6C8_9BACT</name>
<evidence type="ECO:0000256" key="1">
    <source>
        <dbReference type="SAM" id="Phobius"/>
    </source>
</evidence>
<dbReference type="PANTHER" id="PTHR32060">
    <property type="entry name" value="TAIL-SPECIFIC PROTEASE"/>
    <property type="match status" value="1"/>
</dbReference>
<evidence type="ECO:0000313" key="3">
    <source>
        <dbReference type="EMBL" id="SHH21590.1"/>
    </source>
</evidence>
<dbReference type="GO" id="GO:0008236">
    <property type="term" value="F:serine-type peptidase activity"/>
    <property type="evidence" value="ECO:0007669"/>
    <property type="project" value="InterPro"/>
</dbReference>
<sequence length="461" mass="54106">MEKFILYFLLITIPVILILSATIYHFSLQKSPYDFKEQLSVNTIMTKEEMEIDLNYLVNTLRDVHPKTVNGFNKEQIHIIKKAYEKIQNPMSVGEFYFILNEVISSLKDAHSMIWINTTKEDRIINLPMIWLEDGMYIKEDVNNLKKGDKIISIGGKTENELLIKLQKIIPAENQQWVKVMGKINLVKEPFLNYLRLINNGYVDIVVQRNGQKIKTKLPLTKQPTYPNNNNYKMWVSYKIYPEKSLGIFRLDKCIYNEVYKSTLENFFKEVSKYNIKNIAIDVRKNTGGDSRVIDEFMKYIDIDKYLFYTGDIRFSRQASKQRGYIRKKGYKSYPKRVIINKKIQDHDLIYNGKIYVLTSFYTFSSGNWFAVVIKDNKLGTIIGEPTGNQPSSYGDILRFQLPISGFKFYVSHKKWVRPNISNDPEDCLHPDIEVYTTIEDILNKKDPQIERLIKIIDKKP</sequence>
<gene>
    <name evidence="3" type="ORF">SAMN02745199_0350</name>
</gene>
<dbReference type="GO" id="GO:0004175">
    <property type="term" value="F:endopeptidase activity"/>
    <property type="evidence" value="ECO:0007669"/>
    <property type="project" value="TreeGrafter"/>
</dbReference>
<accession>A0A1M5R6C8</accession>
<reference evidence="4" key="1">
    <citation type="submission" date="2016-11" db="EMBL/GenBank/DDBJ databases">
        <authorList>
            <person name="Varghese N."/>
            <person name="Submissions S."/>
        </authorList>
    </citation>
    <scope>NUCLEOTIDE SEQUENCE [LARGE SCALE GENOMIC DNA]</scope>
    <source>
        <strain evidence="4">DSM 15807</strain>
    </source>
</reference>
<evidence type="ECO:0000259" key="2">
    <source>
        <dbReference type="Pfam" id="PF03572"/>
    </source>
</evidence>
<dbReference type="OrthoDB" id="3177522at2"/>
<keyword evidence="4" id="KW-1185">Reference proteome</keyword>
<evidence type="ECO:0000313" key="4">
    <source>
        <dbReference type="Proteomes" id="UP000242592"/>
    </source>
</evidence>
<dbReference type="GO" id="GO:0030288">
    <property type="term" value="C:outer membrane-bounded periplasmic space"/>
    <property type="evidence" value="ECO:0007669"/>
    <property type="project" value="TreeGrafter"/>
</dbReference>
<feature type="transmembrane region" description="Helical" evidence="1">
    <location>
        <begin position="6"/>
        <end position="26"/>
    </location>
</feature>
<dbReference type="PANTHER" id="PTHR32060:SF22">
    <property type="entry name" value="CARBOXYL-TERMINAL-PROCESSING PEPTIDASE 3, CHLOROPLASTIC"/>
    <property type="match status" value="1"/>
</dbReference>
<dbReference type="Gene3D" id="3.90.226.10">
    <property type="entry name" value="2-enoyl-CoA Hydratase, Chain A, domain 1"/>
    <property type="match status" value="1"/>
</dbReference>
<dbReference type="Proteomes" id="UP000242592">
    <property type="component" value="Unassembled WGS sequence"/>
</dbReference>
<dbReference type="SUPFAM" id="SSF52096">
    <property type="entry name" value="ClpP/crotonase"/>
    <property type="match status" value="1"/>
</dbReference>
<dbReference type="STRING" id="1123380.SAMN02745199_0350"/>
<proteinExistence type="predicted"/>
<dbReference type="InterPro" id="IPR005151">
    <property type="entry name" value="Tail-specific_protease"/>
</dbReference>
<dbReference type="GO" id="GO:0007165">
    <property type="term" value="P:signal transduction"/>
    <property type="evidence" value="ECO:0007669"/>
    <property type="project" value="TreeGrafter"/>
</dbReference>
<keyword evidence="3" id="KW-0645">Protease</keyword>
<keyword evidence="1" id="KW-1133">Transmembrane helix</keyword>
<keyword evidence="1" id="KW-0472">Membrane</keyword>
<keyword evidence="3" id="KW-0378">Hydrolase</keyword>
<feature type="domain" description="Tail specific protease" evidence="2">
    <location>
        <begin position="257"/>
        <end position="435"/>
    </location>
</feature>
<dbReference type="AlphaFoldDB" id="A0A1M5R6C8"/>
<keyword evidence="1" id="KW-0812">Transmembrane</keyword>
<organism evidence="3 4">
    <name type="scientific">Thermosipho atlanticus DSM 15807</name>
    <dbReference type="NCBI Taxonomy" id="1123380"/>
    <lineage>
        <taxon>Bacteria</taxon>
        <taxon>Thermotogati</taxon>
        <taxon>Thermotogota</taxon>
        <taxon>Thermotogae</taxon>
        <taxon>Thermotogales</taxon>
        <taxon>Fervidobacteriaceae</taxon>
        <taxon>Thermosipho</taxon>
    </lineage>
</organism>
<protein>
    <submittedName>
        <fullName evidence="3">C-terminal processing protease CtpA/Prc, contains a PDZ domain</fullName>
    </submittedName>
</protein>
<dbReference type="RefSeq" id="WP_073071472.1">
    <property type="nucleotide sequence ID" value="NZ_FQXN01000001.1"/>
</dbReference>
<dbReference type="Pfam" id="PF03572">
    <property type="entry name" value="Peptidase_S41"/>
    <property type="match status" value="1"/>
</dbReference>
<dbReference type="GO" id="GO:0006508">
    <property type="term" value="P:proteolysis"/>
    <property type="evidence" value="ECO:0007669"/>
    <property type="project" value="UniProtKB-KW"/>
</dbReference>
<dbReference type="InterPro" id="IPR029045">
    <property type="entry name" value="ClpP/crotonase-like_dom_sf"/>
</dbReference>